<name>A0A0F9H8X2_9ZZZZ</name>
<protein>
    <submittedName>
        <fullName evidence="1">Uncharacterized protein</fullName>
    </submittedName>
</protein>
<accession>A0A0F9H8X2</accession>
<evidence type="ECO:0000313" key="1">
    <source>
        <dbReference type="EMBL" id="KKM07579.1"/>
    </source>
</evidence>
<reference evidence="1" key="1">
    <citation type="journal article" date="2015" name="Nature">
        <title>Complex archaea that bridge the gap between prokaryotes and eukaryotes.</title>
        <authorList>
            <person name="Spang A."/>
            <person name="Saw J.H."/>
            <person name="Jorgensen S.L."/>
            <person name="Zaremba-Niedzwiedzka K."/>
            <person name="Martijn J."/>
            <person name="Lind A.E."/>
            <person name="van Eijk R."/>
            <person name="Schleper C."/>
            <person name="Guy L."/>
            <person name="Ettema T.J."/>
        </authorList>
    </citation>
    <scope>NUCLEOTIDE SEQUENCE</scope>
</reference>
<proteinExistence type="predicted"/>
<dbReference type="AlphaFoldDB" id="A0A0F9H8X2"/>
<gene>
    <name evidence="1" type="ORF">LCGC14_1732500</name>
</gene>
<sequence>MASFDWGNVGAGAAAGWGLGSFGGPVGMGAGALLGGIAGLFGGGGDEGAPPTAEVLYREQYPWRQSDIQGLSGLANRQIGRTERGLAPQWWENLRPQVTEQAMGDLSQAYLGRSGAVGPGILDYQKSFDVSRGLGRGAGATAGMESQLDQWGQKAKDISTYIAGLTGQYTQRASEFYPQFLSGLPEGPSPVGIANFPGRAPQPSQFQQVAGMIGSMTPWMSGMMGGFGTATDTTGVSQPWDALTGGTGTSTADQFPQGFAGVGTGGANLMGGPGGGMPPGGYGPGGFNINPNVELGYAPGYTPPATVSNISGSRGGAGQFFGDVGQGIADYDWGQKLFNAPWTNVGSNMVNWWMGY</sequence>
<dbReference type="EMBL" id="LAZR01015738">
    <property type="protein sequence ID" value="KKM07579.1"/>
    <property type="molecule type" value="Genomic_DNA"/>
</dbReference>
<organism evidence="1">
    <name type="scientific">marine sediment metagenome</name>
    <dbReference type="NCBI Taxonomy" id="412755"/>
    <lineage>
        <taxon>unclassified sequences</taxon>
        <taxon>metagenomes</taxon>
        <taxon>ecological metagenomes</taxon>
    </lineage>
</organism>
<comment type="caution">
    <text evidence="1">The sequence shown here is derived from an EMBL/GenBank/DDBJ whole genome shotgun (WGS) entry which is preliminary data.</text>
</comment>